<dbReference type="Proteomes" id="UP001140560">
    <property type="component" value="Unassembled WGS sequence"/>
</dbReference>
<keyword evidence="3" id="KW-1185">Reference proteome</keyword>
<accession>A0A9W9CH04</accession>
<gene>
    <name evidence="2" type="ORF">N0V83_010695</name>
</gene>
<feature type="compositionally biased region" description="Low complexity" evidence="1">
    <location>
        <begin position="1"/>
        <end position="17"/>
    </location>
</feature>
<proteinExistence type="predicted"/>
<dbReference type="EMBL" id="JAPEUY010000022">
    <property type="protein sequence ID" value="KAJ4361755.1"/>
    <property type="molecule type" value="Genomic_DNA"/>
</dbReference>
<comment type="caution">
    <text evidence="2">The sequence shown here is derived from an EMBL/GenBank/DDBJ whole genome shotgun (WGS) entry which is preliminary data.</text>
</comment>
<name>A0A9W9CH04_9PLEO</name>
<evidence type="ECO:0000313" key="3">
    <source>
        <dbReference type="Proteomes" id="UP001140560"/>
    </source>
</evidence>
<feature type="region of interest" description="Disordered" evidence="1">
    <location>
        <begin position="1"/>
        <end position="64"/>
    </location>
</feature>
<feature type="compositionally biased region" description="Gly residues" evidence="1">
    <location>
        <begin position="34"/>
        <end position="51"/>
    </location>
</feature>
<evidence type="ECO:0000313" key="2">
    <source>
        <dbReference type="EMBL" id="KAJ4361755.1"/>
    </source>
</evidence>
<reference evidence="2" key="1">
    <citation type="submission" date="2022-10" db="EMBL/GenBank/DDBJ databases">
        <title>Tapping the CABI collections for fungal endophytes: first genome assemblies for Collariella, Neodidymelliopsis, Ascochyta clinopodiicola, Didymella pomorum, Didymosphaeria variabile, Neocosmospora piperis and Neocucurbitaria cava.</title>
        <authorList>
            <person name="Hill R."/>
        </authorList>
    </citation>
    <scope>NUCLEOTIDE SEQUENCE</scope>
    <source>
        <strain evidence="2">IMI 356814</strain>
    </source>
</reference>
<organism evidence="2 3">
    <name type="scientific">Neocucurbitaria cava</name>
    <dbReference type="NCBI Taxonomy" id="798079"/>
    <lineage>
        <taxon>Eukaryota</taxon>
        <taxon>Fungi</taxon>
        <taxon>Dikarya</taxon>
        <taxon>Ascomycota</taxon>
        <taxon>Pezizomycotina</taxon>
        <taxon>Dothideomycetes</taxon>
        <taxon>Pleosporomycetidae</taxon>
        <taxon>Pleosporales</taxon>
        <taxon>Pleosporineae</taxon>
        <taxon>Cucurbitariaceae</taxon>
        <taxon>Neocucurbitaria</taxon>
    </lineage>
</organism>
<dbReference type="AlphaFoldDB" id="A0A9W9CH04"/>
<sequence>MVGNVHGAVGASTVGAGVDEEFDDFGGVESGAAVGSGRGDGGNGAAGGEGSQEGEEKGDDDEEA</sequence>
<evidence type="ECO:0000256" key="1">
    <source>
        <dbReference type="SAM" id="MobiDB-lite"/>
    </source>
</evidence>
<feature type="compositionally biased region" description="Acidic residues" evidence="1">
    <location>
        <begin position="52"/>
        <end position="64"/>
    </location>
</feature>
<protein>
    <submittedName>
        <fullName evidence="2">Uncharacterized protein</fullName>
    </submittedName>
</protein>